<gene>
    <name evidence="3" type="ORF">SBRCBS47491_010226</name>
</gene>
<proteinExistence type="predicted"/>
<evidence type="ECO:0000256" key="2">
    <source>
        <dbReference type="SAM" id="SignalP"/>
    </source>
</evidence>
<dbReference type="Proteomes" id="UP001642406">
    <property type="component" value="Unassembled WGS sequence"/>
</dbReference>
<reference evidence="3 4" key="1">
    <citation type="submission" date="2024-01" db="EMBL/GenBank/DDBJ databases">
        <authorList>
            <person name="Allen C."/>
            <person name="Tagirdzhanova G."/>
        </authorList>
    </citation>
    <scope>NUCLEOTIDE SEQUENCE [LARGE SCALE GENOMIC DNA]</scope>
</reference>
<protein>
    <recommendedName>
        <fullName evidence="5">Secreted protein</fullName>
    </recommendedName>
</protein>
<keyword evidence="4" id="KW-1185">Reference proteome</keyword>
<feature type="region of interest" description="Disordered" evidence="1">
    <location>
        <begin position="148"/>
        <end position="167"/>
    </location>
</feature>
<organism evidence="3 4">
    <name type="scientific">Sporothrix bragantina</name>
    <dbReference type="NCBI Taxonomy" id="671064"/>
    <lineage>
        <taxon>Eukaryota</taxon>
        <taxon>Fungi</taxon>
        <taxon>Dikarya</taxon>
        <taxon>Ascomycota</taxon>
        <taxon>Pezizomycotina</taxon>
        <taxon>Sordariomycetes</taxon>
        <taxon>Sordariomycetidae</taxon>
        <taxon>Ophiostomatales</taxon>
        <taxon>Ophiostomataceae</taxon>
        <taxon>Sporothrix</taxon>
    </lineage>
</organism>
<comment type="caution">
    <text evidence="3">The sequence shown here is derived from an EMBL/GenBank/DDBJ whole genome shotgun (WGS) entry which is preliminary data.</text>
</comment>
<feature type="signal peptide" evidence="2">
    <location>
        <begin position="1"/>
        <end position="21"/>
    </location>
</feature>
<keyword evidence="2" id="KW-0732">Signal</keyword>
<feature type="compositionally biased region" description="Low complexity" evidence="1">
    <location>
        <begin position="151"/>
        <end position="167"/>
    </location>
</feature>
<feature type="region of interest" description="Disordered" evidence="1">
    <location>
        <begin position="120"/>
        <end position="140"/>
    </location>
</feature>
<evidence type="ECO:0000313" key="3">
    <source>
        <dbReference type="EMBL" id="CAK7237968.1"/>
    </source>
</evidence>
<dbReference type="EMBL" id="CAWUHC010000233">
    <property type="protein sequence ID" value="CAK7237968.1"/>
    <property type="molecule type" value="Genomic_DNA"/>
</dbReference>
<evidence type="ECO:0008006" key="5">
    <source>
        <dbReference type="Google" id="ProtNLM"/>
    </source>
</evidence>
<name>A0ABP0D0V2_9PEZI</name>
<sequence>MKSSFLALAAGMLLSTEIAVASKCRPSAVCTDVITDGGFANEFDDWSISTTGSGTTSYVGCSSSTGTCAVLSTSDDSSSVTISRPLTLVAGAIYVLELNYHIAPIGASFVCTVTAADSDGSDGSDGGSPAPAGKRGLAMGQESRKLVKRISGSGSSTSSSSSSFTATSDSSNLTCVFSSAAQGQVTISNLNIVCA</sequence>
<feature type="chain" id="PRO_5046967317" description="Secreted protein" evidence="2">
    <location>
        <begin position="22"/>
        <end position="195"/>
    </location>
</feature>
<accession>A0ABP0D0V2</accession>
<dbReference type="Gene3D" id="2.60.120.260">
    <property type="entry name" value="Galactose-binding domain-like"/>
    <property type="match status" value="1"/>
</dbReference>
<evidence type="ECO:0000256" key="1">
    <source>
        <dbReference type="SAM" id="MobiDB-lite"/>
    </source>
</evidence>
<evidence type="ECO:0000313" key="4">
    <source>
        <dbReference type="Proteomes" id="UP001642406"/>
    </source>
</evidence>